<dbReference type="EMBL" id="BKCJ010007708">
    <property type="protein sequence ID" value="GEU78608.1"/>
    <property type="molecule type" value="Genomic_DNA"/>
</dbReference>
<reference evidence="2" key="1">
    <citation type="journal article" date="2019" name="Sci. Rep.">
        <title>Draft genome of Tanacetum cinerariifolium, the natural source of mosquito coil.</title>
        <authorList>
            <person name="Yamashiro T."/>
            <person name="Shiraishi A."/>
            <person name="Satake H."/>
            <person name="Nakayama K."/>
        </authorList>
    </citation>
    <scope>NUCLEOTIDE SEQUENCE</scope>
</reference>
<dbReference type="AlphaFoldDB" id="A0A6L2MX95"/>
<gene>
    <name evidence="2" type="ORF">Tci_050586</name>
</gene>
<accession>A0A6L2MX95</accession>
<evidence type="ECO:0000313" key="2">
    <source>
        <dbReference type="EMBL" id="GEU78608.1"/>
    </source>
</evidence>
<protein>
    <recommendedName>
        <fullName evidence="3">Reverse transcriptase domain-containing protein</fullName>
    </recommendedName>
</protein>
<name>A0A6L2MX95_TANCI</name>
<sequence length="179" mass="20278">MEGHVDGQVIIQQDFNKLKTKLQEARAQIAGHQRKQMRHNDKISLAHFRISTLELIIEDIQATILDPYDLQLSIIQPLDVCNESSIPLPQAHIAPPTVLPPSPALPLSPMFDPHDFFLPKEILPPRKQAHFLSLSSTDLSAQPKAFEIGENYHDAQDTSHTRHKEQIKDILNHLDELSL</sequence>
<keyword evidence="1" id="KW-0175">Coiled coil</keyword>
<feature type="coiled-coil region" evidence="1">
    <location>
        <begin position="15"/>
        <end position="42"/>
    </location>
</feature>
<comment type="caution">
    <text evidence="2">The sequence shown here is derived from an EMBL/GenBank/DDBJ whole genome shotgun (WGS) entry which is preliminary data.</text>
</comment>
<organism evidence="2">
    <name type="scientific">Tanacetum cinerariifolium</name>
    <name type="common">Dalmatian daisy</name>
    <name type="synonym">Chrysanthemum cinerariifolium</name>
    <dbReference type="NCBI Taxonomy" id="118510"/>
    <lineage>
        <taxon>Eukaryota</taxon>
        <taxon>Viridiplantae</taxon>
        <taxon>Streptophyta</taxon>
        <taxon>Embryophyta</taxon>
        <taxon>Tracheophyta</taxon>
        <taxon>Spermatophyta</taxon>
        <taxon>Magnoliopsida</taxon>
        <taxon>eudicotyledons</taxon>
        <taxon>Gunneridae</taxon>
        <taxon>Pentapetalae</taxon>
        <taxon>asterids</taxon>
        <taxon>campanulids</taxon>
        <taxon>Asterales</taxon>
        <taxon>Asteraceae</taxon>
        <taxon>Asteroideae</taxon>
        <taxon>Anthemideae</taxon>
        <taxon>Anthemidinae</taxon>
        <taxon>Tanacetum</taxon>
    </lineage>
</organism>
<evidence type="ECO:0000256" key="1">
    <source>
        <dbReference type="SAM" id="Coils"/>
    </source>
</evidence>
<evidence type="ECO:0008006" key="3">
    <source>
        <dbReference type="Google" id="ProtNLM"/>
    </source>
</evidence>
<feature type="non-terminal residue" evidence="2">
    <location>
        <position position="179"/>
    </location>
</feature>
<proteinExistence type="predicted"/>